<keyword evidence="6" id="KW-1185">Reference proteome</keyword>
<keyword evidence="2" id="KW-0238">DNA-binding</keyword>
<dbReference type="InterPro" id="IPR036388">
    <property type="entry name" value="WH-like_DNA-bd_sf"/>
</dbReference>
<evidence type="ECO:0000256" key="1">
    <source>
        <dbReference type="ARBA" id="ARBA00023015"/>
    </source>
</evidence>
<protein>
    <submittedName>
        <fullName evidence="5">Winged helix-turn-helix domain-containing protein</fullName>
    </submittedName>
</protein>
<accession>A0ABU6FJ84</accession>
<sequence length="83" mass="9259">MSEKIDPTAAEYHYVQLAEILERRIRGGEFAPGTRIPGEMVLAQEYGIGNQTVRRALVILRDKGLVVTVHARGTFVVRELPPT</sequence>
<proteinExistence type="predicted"/>
<dbReference type="PRINTS" id="PR00035">
    <property type="entry name" value="HTHGNTR"/>
</dbReference>
<evidence type="ECO:0000313" key="6">
    <source>
        <dbReference type="Proteomes" id="UP001354931"/>
    </source>
</evidence>
<dbReference type="PANTHER" id="PTHR44846">
    <property type="entry name" value="MANNOSYL-D-GLYCERATE TRANSPORT/METABOLISM SYSTEM REPRESSOR MNGR-RELATED"/>
    <property type="match status" value="1"/>
</dbReference>
<dbReference type="CDD" id="cd07377">
    <property type="entry name" value="WHTH_GntR"/>
    <property type="match status" value="1"/>
</dbReference>
<dbReference type="RefSeq" id="WP_326023952.1">
    <property type="nucleotide sequence ID" value="NZ_JAOZYC010000207.1"/>
</dbReference>
<dbReference type="PANTHER" id="PTHR44846:SF1">
    <property type="entry name" value="MANNOSYL-D-GLYCERATE TRANSPORT_METABOLISM SYSTEM REPRESSOR MNGR-RELATED"/>
    <property type="match status" value="1"/>
</dbReference>
<evidence type="ECO:0000256" key="2">
    <source>
        <dbReference type="ARBA" id="ARBA00023125"/>
    </source>
</evidence>
<feature type="domain" description="HTH gntR-type" evidence="4">
    <location>
        <begin position="11"/>
        <end position="79"/>
    </location>
</feature>
<gene>
    <name evidence="5" type="ORF">OKJ99_42200</name>
</gene>
<dbReference type="Pfam" id="PF00392">
    <property type="entry name" value="GntR"/>
    <property type="match status" value="1"/>
</dbReference>
<keyword evidence="1" id="KW-0805">Transcription regulation</keyword>
<keyword evidence="3" id="KW-0804">Transcription</keyword>
<dbReference type="InterPro" id="IPR036390">
    <property type="entry name" value="WH_DNA-bd_sf"/>
</dbReference>
<evidence type="ECO:0000259" key="4">
    <source>
        <dbReference type="PROSITE" id="PS50949"/>
    </source>
</evidence>
<dbReference type="InterPro" id="IPR000524">
    <property type="entry name" value="Tscrpt_reg_HTH_GntR"/>
</dbReference>
<dbReference type="EMBL" id="JAOZYC010000207">
    <property type="protein sequence ID" value="MEB8344108.1"/>
    <property type="molecule type" value="Genomic_DNA"/>
</dbReference>
<dbReference type="SMART" id="SM00345">
    <property type="entry name" value="HTH_GNTR"/>
    <property type="match status" value="1"/>
</dbReference>
<dbReference type="Proteomes" id="UP001354931">
    <property type="component" value="Unassembled WGS sequence"/>
</dbReference>
<comment type="caution">
    <text evidence="5">The sequence shown here is derived from an EMBL/GenBank/DDBJ whole genome shotgun (WGS) entry which is preliminary data.</text>
</comment>
<name>A0ABU6FJ84_9ACTN</name>
<reference evidence="5 6" key="1">
    <citation type="submission" date="2022-10" db="EMBL/GenBank/DDBJ databases">
        <authorList>
            <person name="Xie J."/>
            <person name="Shen N."/>
        </authorList>
    </citation>
    <scope>NUCLEOTIDE SEQUENCE [LARGE SCALE GENOMIC DNA]</scope>
    <source>
        <strain evidence="5 6">YIM65594</strain>
    </source>
</reference>
<evidence type="ECO:0000313" key="5">
    <source>
        <dbReference type="EMBL" id="MEB8344108.1"/>
    </source>
</evidence>
<dbReference type="SUPFAM" id="SSF46785">
    <property type="entry name" value="Winged helix' DNA-binding domain"/>
    <property type="match status" value="1"/>
</dbReference>
<dbReference type="PROSITE" id="PS50949">
    <property type="entry name" value="HTH_GNTR"/>
    <property type="match status" value="1"/>
</dbReference>
<organism evidence="5 6">
    <name type="scientific">Streptomyces endophyticus</name>
    <dbReference type="NCBI Taxonomy" id="714166"/>
    <lineage>
        <taxon>Bacteria</taxon>
        <taxon>Bacillati</taxon>
        <taxon>Actinomycetota</taxon>
        <taxon>Actinomycetes</taxon>
        <taxon>Kitasatosporales</taxon>
        <taxon>Streptomycetaceae</taxon>
        <taxon>Streptomyces</taxon>
    </lineage>
</organism>
<dbReference type="Gene3D" id="1.10.10.10">
    <property type="entry name" value="Winged helix-like DNA-binding domain superfamily/Winged helix DNA-binding domain"/>
    <property type="match status" value="1"/>
</dbReference>
<dbReference type="InterPro" id="IPR050679">
    <property type="entry name" value="Bact_HTH_transcr_reg"/>
</dbReference>
<evidence type="ECO:0000256" key="3">
    <source>
        <dbReference type="ARBA" id="ARBA00023163"/>
    </source>
</evidence>